<proteinExistence type="predicted"/>
<dbReference type="InterPro" id="IPR055302">
    <property type="entry name" value="F-box_dom-containing"/>
</dbReference>
<dbReference type="AlphaFoldDB" id="A0AAD8TC22"/>
<evidence type="ECO:0000313" key="3">
    <source>
        <dbReference type="EMBL" id="KAK1679049.1"/>
    </source>
</evidence>
<protein>
    <recommendedName>
        <fullName evidence="5">F-box domain-containing protein</fullName>
    </recommendedName>
</protein>
<accession>A0AAD8TC22</accession>
<dbReference type="Pfam" id="PF24758">
    <property type="entry name" value="LRR_At5g56370"/>
    <property type="match status" value="1"/>
</dbReference>
<reference evidence="3" key="1">
    <citation type="submission" date="2023-07" db="EMBL/GenBank/DDBJ databases">
        <title>A chromosome-level genome assembly of Lolium multiflorum.</title>
        <authorList>
            <person name="Chen Y."/>
            <person name="Copetti D."/>
            <person name="Kolliker R."/>
            <person name="Studer B."/>
        </authorList>
    </citation>
    <scope>NUCLEOTIDE SEQUENCE</scope>
    <source>
        <strain evidence="3">02402/16</strain>
        <tissue evidence="3">Leaf</tissue>
    </source>
</reference>
<evidence type="ECO:0000259" key="2">
    <source>
        <dbReference type="Pfam" id="PF24758"/>
    </source>
</evidence>
<evidence type="ECO:0000313" key="4">
    <source>
        <dbReference type="Proteomes" id="UP001231189"/>
    </source>
</evidence>
<keyword evidence="4" id="KW-1185">Reference proteome</keyword>
<feature type="domain" description="F-box/LRR-repeat protein 15/At3g58940/PEG3-like LRR" evidence="2">
    <location>
        <begin position="147"/>
        <end position="284"/>
    </location>
</feature>
<dbReference type="InterPro" id="IPR001810">
    <property type="entry name" value="F-box_dom"/>
</dbReference>
<dbReference type="EMBL" id="JAUUTY010000002">
    <property type="protein sequence ID" value="KAK1679049.1"/>
    <property type="molecule type" value="Genomic_DNA"/>
</dbReference>
<dbReference type="SUPFAM" id="SSF81383">
    <property type="entry name" value="F-box domain"/>
    <property type="match status" value="1"/>
</dbReference>
<dbReference type="SUPFAM" id="SSF52047">
    <property type="entry name" value="RNI-like"/>
    <property type="match status" value="1"/>
</dbReference>
<organism evidence="3 4">
    <name type="scientific">Lolium multiflorum</name>
    <name type="common">Italian ryegrass</name>
    <name type="synonym">Lolium perenne subsp. multiflorum</name>
    <dbReference type="NCBI Taxonomy" id="4521"/>
    <lineage>
        <taxon>Eukaryota</taxon>
        <taxon>Viridiplantae</taxon>
        <taxon>Streptophyta</taxon>
        <taxon>Embryophyta</taxon>
        <taxon>Tracheophyta</taxon>
        <taxon>Spermatophyta</taxon>
        <taxon>Magnoliopsida</taxon>
        <taxon>Liliopsida</taxon>
        <taxon>Poales</taxon>
        <taxon>Poaceae</taxon>
        <taxon>BOP clade</taxon>
        <taxon>Pooideae</taxon>
        <taxon>Poodae</taxon>
        <taxon>Poeae</taxon>
        <taxon>Poeae Chloroplast Group 2 (Poeae type)</taxon>
        <taxon>Loliodinae</taxon>
        <taxon>Loliinae</taxon>
        <taxon>Lolium</taxon>
    </lineage>
</organism>
<dbReference type="Gene3D" id="1.20.1280.50">
    <property type="match status" value="1"/>
</dbReference>
<evidence type="ECO:0008006" key="5">
    <source>
        <dbReference type="Google" id="ProtNLM"/>
    </source>
</evidence>
<gene>
    <name evidence="3" type="ORF">QYE76_039897</name>
</gene>
<dbReference type="PANTHER" id="PTHR32141">
    <property type="match status" value="1"/>
</dbReference>
<feature type="domain" description="F-box" evidence="1">
    <location>
        <begin position="7"/>
        <end position="41"/>
    </location>
</feature>
<dbReference type="InterPro" id="IPR032675">
    <property type="entry name" value="LRR_dom_sf"/>
</dbReference>
<comment type="caution">
    <text evidence="3">The sequence shown here is derived from an EMBL/GenBank/DDBJ whole genome shotgun (WGS) entry which is preliminary data.</text>
</comment>
<evidence type="ECO:0000259" key="1">
    <source>
        <dbReference type="Pfam" id="PF00646"/>
    </source>
</evidence>
<dbReference type="PANTHER" id="PTHR32141:SF97">
    <property type="entry name" value="OS04G0231400 PROTEIN"/>
    <property type="match status" value="1"/>
</dbReference>
<dbReference type="Gene3D" id="3.80.10.10">
    <property type="entry name" value="Ribonuclease Inhibitor"/>
    <property type="match status" value="1"/>
</dbReference>
<dbReference type="CDD" id="cd22160">
    <property type="entry name" value="F-box_AtFBL13-like"/>
    <property type="match status" value="1"/>
</dbReference>
<dbReference type="Pfam" id="PF00646">
    <property type="entry name" value="F-box"/>
    <property type="match status" value="1"/>
</dbReference>
<dbReference type="Proteomes" id="UP001231189">
    <property type="component" value="Unassembled WGS sequence"/>
</dbReference>
<dbReference type="InterPro" id="IPR055411">
    <property type="entry name" value="LRR_FXL15/At3g58940/PEG3-like"/>
</dbReference>
<sequence length="545" mass="62397">MTAADLFCRLPDDLLIHAISFLPVRDAARTAVLSRRWRPLWLRTDTLNLDSSSYYCDLLWNTDPWGYVGLDASQVKARLFSDARPALRAPGRHPVRKLSLFVKGRDDTYCKGVITSAPHWGCYWDDSYRDPAAYDHVAALLLVKELLNIQELRLRFESVEEEQLCYIYDLDPAVLPGRSLRVLDIARCRIRPPPGTGADVLPCLSVLRLYNCSSPTNDLKDFISAMRSLKTLHIENHDFYSYSDDSSSGDRFAVNSPTVTAITLVGLKLRANKGIELDAPRLRTFKYNGLPVDFFVKSPPAELARVEIDLTPGRPHYYDDRKHAFFDSLWQFLRSLRHMRILKLNVLNIEGIAAEHEHLVTLHTLERLEIEGPSDPSRRNDAATAIANLLQSCPVIRDLHIRIVNRDYNGMVIEDVVPRAHFDVSLDLFERRYTKEIRGMIDGEHGFPVIADLPGLTGCRFNCLQNHLKNVKLQFVRKEMDSFEISLAKFLAENCMVLERLEIDDGKHNFLSHINLMVERWRTNASEQRKQMELDSANASKQRAK</sequence>
<dbReference type="InterPro" id="IPR036047">
    <property type="entry name" value="F-box-like_dom_sf"/>
</dbReference>
<dbReference type="InterPro" id="IPR053781">
    <property type="entry name" value="F-box_AtFBL13-like"/>
</dbReference>
<name>A0AAD8TC22_LOLMU</name>